<comment type="subcellular location">
    <subcellularLocation>
        <location evidence="1">Membrane</location>
        <topology evidence="1">Multi-pass membrane protein</topology>
    </subcellularLocation>
</comment>
<feature type="region of interest" description="Disordered" evidence="5">
    <location>
        <begin position="410"/>
        <end position="460"/>
    </location>
</feature>
<evidence type="ECO:0000256" key="4">
    <source>
        <dbReference type="ARBA" id="ARBA00023136"/>
    </source>
</evidence>
<dbReference type="Pfam" id="PF01544">
    <property type="entry name" value="CorA"/>
    <property type="match status" value="1"/>
</dbReference>
<dbReference type="EMBL" id="JAULSN010000002">
    <property type="protein sequence ID" value="KAK3379861.1"/>
    <property type="molecule type" value="Genomic_DNA"/>
</dbReference>
<feature type="transmembrane region" description="Helical" evidence="6">
    <location>
        <begin position="532"/>
        <end position="555"/>
    </location>
</feature>
<name>A0AAE0NE38_9PEZI</name>
<dbReference type="AlphaFoldDB" id="A0AAE0NE38"/>
<proteinExistence type="predicted"/>
<accession>A0AAE0NE38</accession>
<feature type="region of interest" description="Disordered" evidence="5">
    <location>
        <begin position="877"/>
        <end position="993"/>
    </location>
</feature>
<dbReference type="InterPro" id="IPR002523">
    <property type="entry name" value="MgTranspt_CorA/ZnTranspt_ZntB"/>
</dbReference>
<protein>
    <recommendedName>
        <fullName evidence="9">Ankyrin repeat protein</fullName>
    </recommendedName>
</protein>
<reference evidence="7" key="1">
    <citation type="journal article" date="2023" name="Mol. Phylogenet. Evol.">
        <title>Genome-scale phylogeny and comparative genomics of the fungal order Sordariales.</title>
        <authorList>
            <person name="Hensen N."/>
            <person name="Bonometti L."/>
            <person name="Westerberg I."/>
            <person name="Brannstrom I.O."/>
            <person name="Guillou S."/>
            <person name="Cros-Aarteil S."/>
            <person name="Calhoun S."/>
            <person name="Haridas S."/>
            <person name="Kuo A."/>
            <person name="Mondo S."/>
            <person name="Pangilinan J."/>
            <person name="Riley R."/>
            <person name="LaButti K."/>
            <person name="Andreopoulos B."/>
            <person name="Lipzen A."/>
            <person name="Chen C."/>
            <person name="Yan M."/>
            <person name="Daum C."/>
            <person name="Ng V."/>
            <person name="Clum A."/>
            <person name="Steindorff A."/>
            <person name="Ohm R.A."/>
            <person name="Martin F."/>
            <person name="Silar P."/>
            <person name="Natvig D.O."/>
            <person name="Lalanne C."/>
            <person name="Gautier V."/>
            <person name="Ament-Velasquez S.L."/>
            <person name="Kruys A."/>
            <person name="Hutchinson M.I."/>
            <person name="Powell A.J."/>
            <person name="Barry K."/>
            <person name="Miller A.N."/>
            <person name="Grigoriev I.V."/>
            <person name="Debuchy R."/>
            <person name="Gladieux P."/>
            <person name="Hiltunen Thoren M."/>
            <person name="Johannesson H."/>
        </authorList>
    </citation>
    <scope>NUCLEOTIDE SEQUENCE</scope>
    <source>
        <strain evidence="7">CBS 958.72</strain>
    </source>
</reference>
<evidence type="ECO:0000256" key="1">
    <source>
        <dbReference type="ARBA" id="ARBA00004141"/>
    </source>
</evidence>
<feature type="region of interest" description="Disordered" evidence="5">
    <location>
        <begin position="1"/>
        <end position="61"/>
    </location>
</feature>
<feature type="compositionally biased region" description="Basic and acidic residues" evidence="5">
    <location>
        <begin position="621"/>
        <end position="635"/>
    </location>
</feature>
<comment type="caution">
    <text evidence="7">The sequence shown here is derived from an EMBL/GenBank/DDBJ whole genome shotgun (WGS) entry which is preliminary data.</text>
</comment>
<sequence length="993" mass="111200">MKDLLHPQTSSSPSNLKSDESSMTAVASTNAPPAEGLSSTDESEAEQVSSEQVTLKPRSGRNSIAQVMKTDNDAIVIFMPILGFERHRHRKYLSRAITIAQNQSARRSHYNRRFGPMAGPPPRPMGMGPHPMMRVVNREGEAALLGGYLDAAGLDVKPLHCRRTLDQFSYYMLSSTETRDRTQVAYRWAKKPPSALGFPDVLAKDRPIIMVDQLWLWALHDGTVITSFPNTWQPEEKFNLRNVVVDELRGNKDRPIIKTTEDFIHLILKTSVDFFKRKGPMDCQFHECFQSSINKVAEGQGNLFLEFKQAARKLNLGNLEAKKRTAEIEILFGLDQETELLVEIMDIQDELTIVKTILAQQKDVLEKLLRLYPKKIKDDDEEETRIPPSKGKSELEVLLLALLRDNMGDKAGNREDAMSQDPDDGSGQLKTHQRKVAETKGKEREGGQRPVSGAPKPLSAHKGSILENRELMHETITVVDNNIRVVADMLLYAEKVQKSLDNLLDLKQKHANAWEARFAREGSEETQRHGNIILVFTLVTIIFLPLSFISSFFALDIDVFPKNPEGDTTWPIGEVSGYLFGLSASIFIPLVCLALYVNDIIARWRKARKWLGEEVGHLERPPPLEDMNQTEHDSDFEGPGWGRPPPVQIIEVSDTSSNTSSVHAPLFGRFMFHAKIPLLRALWRYRYYRRSKSIGIGGWNDTYKRDYLLHYFSKKVRKAIRHFIRRWLRKMGKPVRKMRKMKRARDRRRARARGSGNDSDSGTGWHGSSSSSTVSTSSATTSSDNSSSNSGTSRSVPISRSPPRRRRRLTRWFRRRRASTSSEVTHASVTSYDNSGGSGSETSRRRSKKEANAHEGVLGAVMGLPGLLRRRLVGKPVSEGSNASGMRGAVTASTASGSLDNRPRTRSTRSTRSGESPPSPKQPGAGEKENKDLQNGEKQETEDVAAGAPPSPSVPTPPSPPVLRNAFQRLVVRRKGRAKSPDTETGARRSKRS</sequence>
<feature type="compositionally biased region" description="Polar residues" evidence="5">
    <location>
        <begin position="7"/>
        <end position="31"/>
    </location>
</feature>
<evidence type="ECO:0000256" key="5">
    <source>
        <dbReference type="SAM" id="MobiDB-lite"/>
    </source>
</evidence>
<evidence type="ECO:0000256" key="3">
    <source>
        <dbReference type="ARBA" id="ARBA00022989"/>
    </source>
</evidence>
<dbReference type="GO" id="GO:0046873">
    <property type="term" value="F:metal ion transmembrane transporter activity"/>
    <property type="evidence" value="ECO:0007669"/>
    <property type="project" value="InterPro"/>
</dbReference>
<evidence type="ECO:0000256" key="6">
    <source>
        <dbReference type="SAM" id="Phobius"/>
    </source>
</evidence>
<keyword evidence="2 6" id="KW-0812">Transmembrane</keyword>
<feature type="compositionally biased region" description="Polar residues" evidence="5">
    <location>
        <begin position="823"/>
        <end position="834"/>
    </location>
</feature>
<dbReference type="Proteomes" id="UP001287356">
    <property type="component" value="Unassembled WGS sequence"/>
</dbReference>
<dbReference type="PANTHER" id="PTHR47685:SF1">
    <property type="entry name" value="MAGNESIUM TRANSPORT PROTEIN CORA"/>
    <property type="match status" value="1"/>
</dbReference>
<dbReference type="InterPro" id="IPR050829">
    <property type="entry name" value="CorA_MIT"/>
</dbReference>
<evidence type="ECO:0000256" key="2">
    <source>
        <dbReference type="ARBA" id="ARBA00022692"/>
    </source>
</evidence>
<gene>
    <name evidence="7" type="ORF">B0T24DRAFT_172560</name>
</gene>
<feature type="compositionally biased region" description="Low complexity" evidence="5">
    <location>
        <begin position="759"/>
        <end position="801"/>
    </location>
</feature>
<keyword evidence="4 6" id="KW-0472">Membrane</keyword>
<dbReference type="PANTHER" id="PTHR47685">
    <property type="entry name" value="MAGNESIUM TRANSPORT PROTEIN CORA"/>
    <property type="match status" value="1"/>
</dbReference>
<reference evidence="7" key="2">
    <citation type="submission" date="2023-06" db="EMBL/GenBank/DDBJ databases">
        <authorList>
            <consortium name="Lawrence Berkeley National Laboratory"/>
            <person name="Haridas S."/>
            <person name="Hensen N."/>
            <person name="Bonometti L."/>
            <person name="Westerberg I."/>
            <person name="Brannstrom I.O."/>
            <person name="Guillou S."/>
            <person name="Cros-Aarteil S."/>
            <person name="Calhoun S."/>
            <person name="Kuo A."/>
            <person name="Mondo S."/>
            <person name="Pangilinan J."/>
            <person name="Riley R."/>
            <person name="Labutti K."/>
            <person name="Andreopoulos B."/>
            <person name="Lipzen A."/>
            <person name="Chen C."/>
            <person name="Yanf M."/>
            <person name="Daum C."/>
            <person name="Ng V."/>
            <person name="Clum A."/>
            <person name="Steindorff A."/>
            <person name="Ohm R."/>
            <person name="Martin F."/>
            <person name="Silar P."/>
            <person name="Natvig D."/>
            <person name="Lalanne C."/>
            <person name="Gautier V."/>
            <person name="Ament-Velasquez S.L."/>
            <person name="Kruys A."/>
            <person name="Hutchinson M.I."/>
            <person name="Powell A.J."/>
            <person name="Barry K."/>
            <person name="Miller A.N."/>
            <person name="Grigoriev I.V."/>
            <person name="Debuchy R."/>
            <person name="Gladieux P."/>
            <person name="Thoren M.H."/>
            <person name="Johannesson H."/>
        </authorList>
    </citation>
    <scope>NUCLEOTIDE SEQUENCE</scope>
    <source>
        <strain evidence="7">CBS 958.72</strain>
    </source>
</reference>
<feature type="transmembrane region" description="Helical" evidence="6">
    <location>
        <begin position="575"/>
        <end position="597"/>
    </location>
</feature>
<dbReference type="GO" id="GO:0016020">
    <property type="term" value="C:membrane"/>
    <property type="evidence" value="ECO:0007669"/>
    <property type="project" value="UniProtKB-SubCell"/>
</dbReference>
<evidence type="ECO:0000313" key="8">
    <source>
        <dbReference type="Proteomes" id="UP001287356"/>
    </source>
</evidence>
<feature type="compositionally biased region" description="Basic and acidic residues" evidence="5">
    <location>
        <begin position="926"/>
        <end position="941"/>
    </location>
</feature>
<organism evidence="7 8">
    <name type="scientific">Lasiosphaeria ovina</name>
    <dbReference type="NCBI Taxonomy" id="92902"/>
    <lineage>
        <taxon>Eukaryota</taxon>
        <taxon>Fungi</taxon>
        <taxon>Dikarya</taxon>
        <taxon>Ascomycota</taxon>
        <taxon>Pezizomycotina</taxon>
        <taxon>Sordariomycetes</taxon>
        <taxon>Sordariomycetidae</taxon>
        <taxon>Sordariales</taxon>
        <taxon>Lasiosphaeriaceae</taxon>
        <taxon>Lasiosphaeria</taxon>
    </lineage>
</organism>
<dbReference type="SUPFAM" id="SSF144083">
    <property type="entry name" value="Magnesium transport protein CorA, transmembrane region"/>
    <property type="match status" value="1"/>
</dbReference>
<evidence type="ECO:0000313" key="7">
    <source>
        <dbReference type="EMBL" id="KAK3379861.1"/>
    </source>
</evidence>
<dbReference type="Gene3D" id="1.20.58.340">
    <property type="entry name" value="Magnesium transport protein CorA, transmembrane region"/>
    <property type="match status" value="1"/>
</dbReference>
<keyword evidence="8" id="KW-1185">Reference proteome</keyword>
<feature type="compositionally biased region" description="Basic residues" evidence="5">
    <location>
        <begin position="802"/>
        <end position="818"/>
    </location>
</feature>
<feature type="compositionally biased region" description="Pro residues" evidence="5">
    <location>
        <begin position="949"/>
        <end position="961"/>
    </location>
</feature>
<dbReference type="InterPro" id="IPR045863">
    <property type="entry name" value="CorA_TM1_TM2"/>
</dbReference>
<feature type="compositionally biased region" description="Basic and acidic residues" evidence="5">
    <location>
        <begin position="435"/>
        <end position="447"/>
    </location>
</feature>
<feature type="region of interest" description="Disordered" evidence="5">
    <location>
        <begin position="734"/>
        <end position="857"/>
    </location>
</feature>
<feature type="compositionally biased region" description="Basic residues" evidence="5">
    <location>
        <begin position="734"/>
        <end position="752"/>
    </location>
</feature>
<keyword evidence="3 6" id="KW-1133">Transmembrane helix</keyword>
<feature type="region of interest" description="Disordered" evidence="5">
    <location>
        <begin position="621"/>
        <end position="642"/>
    </location>
</feature>
<evidence type="ECO:0008006" key="9">
    <source>
        <dbReference type="Google" id="ProtNLM"/>
    </source>
</evidence>